<dbReference type="Proteomes" id="UP000245728">
    <property type="component" value="Chromosome"/>
</dbReference>
<proteinExistence type="predicted"/>
<dbReference type="KEGG" id="salh:HMF8227_00505"/>
<accession>A0A2S2E029</accession>
<evidence type="ECO:0000313" key="1">
    <source>
        <dbReference type="EMBL" id="AWL11001.1"/>
    </source>
</evidence>
<name>A0A2S2E029_9ALTE</name>
<dbReference type="RefSeq" id="WP_109338676.1">
    <property type="nucleotide sequence ID" value="NZ_CP029347.1"/>
</dbReference>
<dbReference type="OrthoDB" id="6387091at2"/>
<keyword evidence="2" id="KW-1185">Reference proteome</keyword>
<organism evidence="1 2">
    <name type="scientific">Saliniradius amylolyticus</name>
    <dbReference type="NCBI Taxonomy" id="2183582"/>
    <lineage>
        <taxon>Bacteria</taxon>
        <taxon>Pseudomonadati</taxon>
        <taxon>Pseudomonadota</taxon>
        <taxon>Gammaproteobacteria</taxon>
        <taxon>Alteromonadales</taxon>
        <taxon>Alteromonadaceae</taxon>
        <taxon>Saliniradius</taxon>
    </lineage>
</organism>
<dbReference type="AlphaFoldDB" id="A0A2S2E029"/>
<sequence>MARSPLPDPISQLLTGLQLVELEWRHRTLQIPKFSVYAILDTPVFDHYFRRRGRKMGLILQGRYSIPVLDPFFGDIEQPPAHVVIISHVRGNQFGLFGYPADRVRDNLLLSARHQAVPRIVQAFC</sequence>
<dbReference type="EMBL" id="CP029347">
    <property type="protein sequence ID" value="AWL11001.1"/>
    <property type="molecule type" value="Genomic_DNA"/>
</dbReference>
<evidence type="ECO:0000313" key="2">
    <source>
        <dbReference type="Proteomes" id="UP000245728"/>
    </source>
</evidence>
<reference evidence="1 2" key="1">
    <citation type="submission" date="2018-05" db="EMBL/GenBank/DDBJ databases">
        <title>Salinimonas sp. HMF8227 Genome sequencing and assembly.</title>
        <authorList>
            <person name="Kang H."/>
            <person name="Kang J."/>
            <person name="Cha I."/>
            <person name="Kim H."/>
            <person name="Joh K."/>
        </authorList>
    </citation>
    <scope>NUCLEOTIDE SEQUENCE [LARGE SCALE GENOMIC DNA]</scope>
    <source>
        <strain evidence="1 2">HMF8227</strain>
    </source>
</reference>
<protein>
    <submittedName>
        <fullName evidence="1">Uncharacterized protein</fullName>
    </submittedName>
</protein>
<gene>
    <name evidence="1" type="ORF">HMF8227_00505</name>
</gene>